<evidence type="ECO:0000256" key="3">
    <source>
        <dbReference type="ARBA" id="ARBA00022525"/>
    </source>
</evidence>
<dbReference type="Pfam" id="PF14704">
    <property type="entry name" value="DERM"/>
    <property type="match status" value="1"/>
</dbReference>
<organism evidence="5 6">
    <name type="scientific">Elysia crispata</name>
    <name type="common">lettuce slug</name>
    <dbReference type="NCBI Taxonomy" id="231223"/>
    <lineage>
        <taxon>Eukaryota</taxon>
        <taxon>Metazoa</taxon>
        <taxon>Spiralia</taxon>
        <taxon>Lophotrochozoa</taxon>
        <taxon>Mollusca</taxon>
        <taxon>Gastropoda</taxon>
        <taxon>Heterobranchia</taxon>
        <taxon>Euthyneura</taxon>
        <taxon>Panpulmonata</taxon>
        <taxon>Sacoglossa</taxon>
        <taxon>Placobranchoidea</taxon>
        <taxon>Plakobranchidae</taxon>
        <taxon>Elysia</taxon>
    </lineage>
</organism>
<evidence type="ECO:0008006" key="7">
    <source>
        <dbReference type="Google" id="ProtNLM"/>
    </source>
</evidence>
<evidence type="ECO:0000313" key="5">
    <source>
        <dbReference type="EMBL" id="KAK3753835.1"/>
    </source>
</evidence>
<comment type="subcellular location">
    <subcellularLocation>
        <location evidence="1">Secreted</location>
    </subcellularLocation>
</comment>
<dbReference type="PANTHER" id="PTHR15040">
    <property type="entry name" value="DERMATOPONTIN-RELATED"/>
    <property type="match status" value="1"/>
</dbReference>
<keyword evidence="6" id="KW-1185">Reference proteome</keyword>
<reference evidence="5" key="1">
    <citation type="journal article" date="2023" name="G3 (Bethesda)">
        <title>A reference genome for the long-term kleptoplast-retaining sea slug Elysia crispata morphotype clarki.</title>
        <authorList>
            <person name="Eastman K.E."/>
            <person name="Pendleton A.L."/>
            <person name="Shaikh M.A."/>
            <person name="Suttiyut T."/>
            <person name="Ogas R."/>
            <person name="Tomko P."/>
            <person name="Gavelis G."/>
            <person name="Widhalm J.R."/>
            <person name="Wisecaver J.H."/>
        </authorList>
    </citation>
    <scope>NUCLEOTIDE SEQUENCE</scope>
    <source>
        <strain evidence="5">ECLA1</strain>
    </source>
</reference>
<evidence type="ECO:0000313" key="6">
    <source>
        <dbReference type="Proteomes" id="UP001283361"/>
    </source>
</evidence>
<dbReference type="GO" id="GO:0005615">
    <property type="term" value="C:extracellular space"/>
    <property type="evidence" value="ECO:0007669"/>
    <property type="project" value="TreeGrafter"/>
</dbReference>
<keyword evidence="3" id="KW-0964">Secreted</keyword>
<evidence type="ECO:0000256" key="2">
    <source>
        <dbReference type="ARBA" id="ARBA00008712"/>
    </source>
</evidence>
<evidence type="ECO:0000256" key="4">
    <source>
        <dbReference type="ARBA" id="ARBA00023157"/>
    </source>
</evidence>
<dbReference type="InterPro" id="IPR026645">
    <property type="entry name" value="Dermatopontin"/>
</dbReference>
<protein>
    <recommendedName>
        <fullName evidence="7">Dermatopontin</fullName>
    </recommendedName>
</protein>
<evidence type="ECO:0000256" key="1">
    <source>
        <dbReference type="ARBA" id="ARBA00004613"/>
    </source>
</evidence>
<name>A0AAE0YQU1_9GAST</name>
<dbReference type="AlphaFoldDB" id="A0AAE0YQU1"/>
<accession>A0AAE0YQU1</accession>
<keyword evidence="4" id="KW-1015">Disulfide bond</keyword>
<dbReference type="PANTHER" id="PTHR15040:SF1">
    <property type="entry name" value="DERMATOPONTIN-LIKE ISOFORM X1"/>
    <property type="match status" value="1"/>
</dbReference>
<comment type="similarity">
    <text evidence="2">Belongs to the dermatopontin family.</text>
</comment>
<gene>
    <name evidence="5" type="ORF">RRG08_006226</name>
</gene>
<dbReference type="EMBL" id="JAWDGP010005687">
    <property type="protein sequence ID" value="KAK3753835.1"/>
    <property type="molecule type" value="Genomic_DNA"/>
</dbReference>
<dbReference type="GO" id="GO:0031012">
    <property type="term" value="C:extracellular matrix"/>
    <property type="evidence" value="ECO:0007669"/>
    <property type="project" value="TreeGrafter"/>
</dbReference>
<dbReference type="Proteomes" id="UP001283361">
    <property type="component" value="Unassembled WGS sequence"/>
</dbReference>
<dbReference type="GO" id="GO:0030199">
    <property type="term" value="P:collagen fibril organization"/>
    <property type="evidence" value="ECO:0007669"/>
    <property type="project" value="TreeGrafter"/>
</dbReference>
<proteinExistence type="inferred from homology"/>
<sequence length="224" mass="25031">MIHKGATHPQIVHFLGTQKNHFLQATDRTLFKTTRKTALLCQATMSQMIPTSLTLTIALYTVVTSAYVNNWDQPLLYACHGGQVLKSVYSVHSNGAEDRRWRFTCGSAPSGGNPTSCYWTGYVNGWDEPVSFMCPADYAIAGVQSYHSNGAEDRRTKFKCCKHDGYKTYSCSITSYLNGWDRPLDYTVPSDKVLAGWASVHSNGAEDRRHKMLVCSYGRLVPQN</sequence>
<comment type="caution">
    <text evidence="5">The sequence shown here is derived from an EMBL/GenBank/DDBJ whole genome shotgun (WGS) entry which is preliminary data.</text>
</comment>